<dbReference type="PANTHER" id="PTHR10509">
    <property type="entry name" value="O-METHYLTRANSFERASE-RELATED"/>
    <property type="match status" value="1"/>
</dbReference>
<protein>
    <recommendedName>
        <fullName evidence="2">caffeoyl-CoA O-methyltransferase</fullName>
        <ecNumber evidence="2">2.1.1.104</ecNumber>
    </recommendedName>
</protein>
<dbReference type="PhylomeDB" id="K4C0E6"/>
<evidence type="ECO:0000256" key="6">
    <source>
        <dbReference type="ARBA" id="ARBA00022733"/>
    </source>
</evidence>
<organism evidence="8">
    <name type="scientific">Solanum lycopersicum</name>
    <name type="common">Tomato</name>
    <name type="synonym">Lycopersicon esculentum</name>
    <dbReference type="NCBI Taxonomy" id="4081"/>
    <lineage>
        <taxon>Eukaryota</taxon>
        <taxon>Viridiplantae</taxon>
        <taxon>Streptophyta</taxon>
        <taxon>Embryophyta</taxon>
        <taxon>Tracheophyta</taxon>
        <taxon>Spermatophyta</taxon>
        <taxon>Magnoliopsida</taxon>
        <taxon>eudicotyledons</taxon>
        <taxon>Gunneridae</taxon>
        <taxon>Pentapetalae</taxon>
        <taxon>asterids</taxon>
        <taxon>lamiids</taxon>
        <taxon>Solanales</taxon>
        <taxon>Solanaceae</taxon>
        <taxon>Solanoideae</taxon>
        <taxon>Solaneae</taxon>
        <taxon>Solanum</taxon>
        <taxon>Solanum subgen. Lycopersicon</taxon>
    </lineage>
</organism>
<keyword evidence="4" id="KW-0808">Transferase</keyword>
<comment type="pathway">
    <text evidence="1">Aromatic compound metabolism; phenylpropanoid biosynthesis.</text>
</comment>
<evidence type="ECO:0000256" key="1">
    <source>
        <dbReference type="ARBA" id="ARBA00004928"/>
    </source>
</evidence>
<dbReference type="GO" id="GO:0009809">
    <property type="term" value="P:lignin biosynthetic process"/>
    <property type="evidence" value="ECO:0007669"/>
    <property type="project" value="UniProtKB-KW"/>
</dbReference>
<name>K4C0E6_SOLLC</name>
<dbReference type="InParanoid" id="K4C0E6"/>
<dbReference type="OMA" id="AISNDCR"/>
<accession>K4C0E6</accession>
<keyword evidence="5" id="KW-0949">S-adenosyl-L-methionine</keyword>
<dbReference type="SMR" id="K4C0E6"/>
<dbReference type="GO" id="GO:0008757">
    <property type="term" value="F:S-adenosylmethionine-dependent methyltransferase activity"/>
    <property type="evidence" value="ECO:0000318"/>
    <property type="project" value="GO_Central"/>
</dbReference>
<keyword evidence="6" id="KW-0438">Lignin biosynthesis</keyword>
<dbReference type="UniPathway" id="UPA00711"/>
<dbReference type="STRING" id="4081.K4C0E6"/>
<proteinExistence type="inferred from homology"/>
<evidence type="ECO:0000256" key="7">
    <source>
        <dbReference type="ARBA" id="ARBA00023453"/>
    </source>
</evidence>
<dbReference type="EnsemblPlants" id="Solyc05g041650.1.1">
    <property type="protein sequence ID" value="Solyc05g041650.1.1"/>
    <property type="gene ID" value="Solyc05g041650.1"/>
</dbReference>
<evidence type="ECO:0000256" key="2">
    <source>
        <dbReference type="ARBA" id="ARBA00012165"/>
    </source>
</evidence>
<evidence type="ECO:0000256" key="5">
    <source>
        <dbReference type="ARBA" id="ARBA00022691"/>
    </source>
</evidence>
<dbReference type="eggNOG" id="KOG1663">
    <property type="taxonomic scope" value="Eukaryota"/>
</dbReference>
<reference evidence="8" key="1">
    <citation type="journal article" date="2012" name="Nature">
        <title>The tomato genome sequence provides insights into fleshy fruit evolution.</title>
        <authorList>
            <consortium name="Tomato Genome Consortium"/>
        </authorList>
    </citation>
    <scope>NUCLEOTIDE SEQUENCE [LARGE SCALE GENOMIC DNA]</scope>
    <source>
        <strain evidence="8">cv. Heinz 1706</strain>
    </source>
</reference>
<dbReference type="InterPro" id="IPR002935">
    <property type="entry name" value="SAM_O-MeTrfase"/>
</dbReference>
<comment type="similarity">
    <text evidence="7">Belongs to the class I-like SAM-binding methyltransferase superfamily. Cation-dependent O-methyltransferase family.</text>
</comment>
<evidence type="ECO:0000313" key="9">
    <source>
        <dbReference type="Proteomes" id="UP000004994"/>
    </source>
</evidence>
<keyword evidence="9" id="KW-1185">Reference proteome</keyword>
<dbReference type="PANTHER" id="PTHR10509:SF82">
    <property type="entry name" value="CAFFEOYL-COA O-METHYLTRANSFERASE-LIKE"/>
    <property type="match status" value="1"/>
</dbReference>
<reference evidence="8" key="2">
    <citation type="submission" date="2015-06" db="UniProtKB">
        <authorList>
            <consortium name="EnsemblPlants"/>
        </authorList>
    </citation>
    <scope>IDENTIFICATION</scope>
    <source>
        <strain evidence="8">cv. Heinz 1706</strain>
    </source>
</reference>
<evidence type="ECO:0000313" key="8">
    <source>
        <dbReference type="EnsemblPlants" id="Solyc05g041650.1.1"/>
    </source>
</evidence>
<sequence>MATAQEAGQLITLLLKLTYPKKTIEIGLFTGYSLVLTALTIPDDGKASIIAIDLDQDAYEMELPIIKKVNIEHKINFIQSSALSDLDEILNEECVKETMNPNRQHIIEFNKFLYSDTLVQISQVLIGDGITICWQL</sequence>
<dbReference type="GO" id="GO:0042409">
    <property type="term" value="F:caffeoyl-CoA O-methyltransferase activity"/>
    <property type="evidence" value="ECO:0007669"/>
    <property type="project" value="UniProtKB-EC"/>
</dbReference>
<keyword evidence="3" id="KW-0489">Methyltransferase</keyword>
<dbReference type="PaxDb" id="4081-Solyc05g041650.1.1"/>
<dbReference type="Gene3D" id="3.40.50.150">
    <property type="entry name" value="Vaccinia Virus protein VP39"/>
    <property type="match status" value="1"/>
</dbReference>
<dbReference type="AlphaFoldDB" id="K4C0E6"/>
<dbReference type="InterPro" id="IPR029063">
    <property type="entry name" value="SAM-dependent_MTases_sf"/>
</dbReference>
<dbReference type="Pfam" id="PF01596">
    <property type="entry name" value="Methyltransf_3"/>
    <property type="match status" value="1"/>
</dbReference>
<dbReference type="EC" id="2.1.1.104" evidence="2"/>
<dbReference type="HOGENOM" id="CLU_067676_5_2_1"/>
<evidence type="ECO:0000256" key="3">
    <source>
        <dbReference type="ARBA" id="ARBA00022603"/>
    </source>
</evidence>
<dbReference type="SUPFAM" id="SSF53335">
    <property type="entry name" value="S-adenosyl-L-methionine-dependent methyltransferases"/>
    <property type="match status" value="1"/>
</dbReference>
<dbReference type="GO" id="GO:0032259">
    <property type="term" value="P:methylation"/>
    <property type="evidence" value="ECO:0007669"/>
    <property type="project" value="UniProtKB-KW"/>
</dbReference>
<dbReference type="Proteomes" id="UP000004994">
    <property type="component" value="Chromosome 5"/>
</dbReference>
<dbReference type="Gramene" id="Solyc05g041650.1.1">
    <property type="protein sequence ID" value="Solyc05g041650.1.1"/>
    <property type="gene ID" value="Solyc05g041650.1"/>
</dbReference>
<dbReference type="PROSITE" id="PS51682">
    <property type="entry name" value="SAM_OMT_I"/>
    <property type="match status" value="1"/>
</dbReference>
<evidence type="ECO:0000256" key="4">
    <source>
        <dbReference type="ARBA" id="ARBA00022679"/>
    </source>
</evidence>
<dbReference type="InterPro" id="IPR050362">
    <property type="entry name" value="Cation-dep_OMT"/>
</dbReference>